<dbReference type="InterPro" id="IPR006328">
    <property type="entry name" value="2-HAD"/>
</dbReference>
<dbReference type="PANTHER" id="PTHR43316">
    <property type="entry name" value="HYDROLASE, HALOACID DELAHOGENASE-RELATED"/>
    <property type="match status" value="1"/>
</dbReference>
<dbReference type="EMBL" id="CP027541">
    <property type="protein sequence ID" value="AWT54981.1"/>
    <property type="molecule type" value="Genomic_DNA"/>
</dbReference>
<dbReference type="InterPro" id="IPR051540">
    <property type="entry name" value="S-2-haloacid_dehalogenase"/>
</dbReference>
<proteinExistence type="predicted"/>
<sequence length="229" mass="25975">MVFILDPKPDLLTFDCYGTLIDWDSALRVYMADLLRRKNLSVEPDQFYHRWYYSHALRLLQGPFLIYRELLKQSIQAALHEYGADVDHSDGADCGDAMAEAEPFPDTVDVLRQLAKTYRLAIISNSQDDIVCHAVDRMHNLFSVVITAETTRAYKPDSALFELVLERGAVPVERTVHIAQSQYVDLPRSVPMGFRTIWINRNSQTLNDGTPAPDEILPDLRGLPALLNA</sequence>
<evidence type="ECO:0000313" key="2">
    <source>
        <dbReference type="EMBL" id="AWT54981.1"/>
    </source>
</evidence>
<evidence type="ECO:0000313" key="3">
    <source>
        <dbReference type="Proteomes" id="UP000011200"/>
    </source>
</evidence>
<dbReference type="NCBIfam" id="TIGR01549">
    <property type="entry name" value="HAD-SF-IA-v1"/>
    <property type="match status" value="1"/>
</dbReference>
<dbReference type="PANTHER" id="PTHR43316:SF9">
    <property type="entry name" value="ACID DEHALOGENASE, PUTATIVE (AFU_ORTHOLOGUE AFUA_6G14460)-RELATED"/>
    <property type="match status" value="1"/>
</dbReference>
<dbReference type="RefSeq" id="WP_003895483.1">
    <property type="nucleotide sequence ID" value="NZ_CP027541.1"/>
</dbReference>
<dbReference type="SFLD" id="SFLDS00003">
    <property type="entry name" value="Haloacid_Dehalogenase"/>
    <property type="match status" value="1"/>
</dbReference>
<reference evidence="3" key="2">
    <citation type="submission" date="2018-03" db="EMBL/GenBank/DDBJ databases">
        <authorList>
            <person name="Derbyshire K."/>
            <person name="Gray T.A."/>
            <person name="Champion M."/>
        </authorList>
    </citation>
    <scope>NUCLEOTIDE SEQUENCE [LARGE SCALE GENOMIC DNA]</scope>
    <source>
        <strain evidence="3">MKD8</strain>
    </source>
</reference>
<dbReference type="InterPro" id="IPR023214">
    <property type="entry name" value="HAD_sf"/>
</dbReference>
<dbReference type="Gene3D" id="1.10.150.750">
    <property type="match status" value="1"/>
</dbReference>
<dbReference type="CDD" id="cd02588">
    <property type="entry name" value="HAD_L2-DEX"/>
    <property type="match status" value="1"/>
</dbReference>
<name>A0A2U9PT77_MYCSE</name>
<gene>
    <name evidence="2" type="ORF">D806_040150</name>
</gene>
<dbReference type="Gene3D" id="3.40.50.1000">
    <property type="entry name" value="HAD superfamily/HAD-like"/>
    <property type="match status" value="1"/>
</dbReference>
<dbReference type="GO" id="GO:0019120">
    <property type="term" value="F:hydrolase activity, acting on acid halide bonds, in C-halide compounds"/>
    <property type="evidence" value="ECO:0007669"/>
    <property type="project" value="InterPro"/>
</dbReference>
<evidence type="ECO:0000256" key="1">
    <source>
        <dbReference type="ARBA" id="ARBA00022801"/>
    </source>
</evidence>
<dbReference type="SUPFAM" id="SSF56784">
    <property type="entry name" value="HAD-like"/>
    <property type="match status" value="1"/>
</dbReference>
<protein>
    <submittedName>
        <fullName evidence="2">Haloacid dehalogenase, type II</fullName>
    </submittedName>
</protein>
<reference evidence="2 3" key="1">
    <citation type="journal article" date="2013" name="Genome Announc.">
        <title>Draft genome sequence of MKD8, a conjugal recipient Mycobacterium smegmatis strain.</title>
        <authorList>
            <person name="Gray T.A."/>
            <person name="Palumbo M.J."/>
            <person name="Derbyshire K.M."/>
        </authorList>
    </citation>
    <scope>NUCLEOTIDE SEQUENCE [LARGE SCALE GENOMIC DNA]</scope>
    <source>
        <strain evidence="2 3">MKD8</strain>
    </source>
</reference>
<accession>A0A2U9PT77</accession>
<dbReference type="AlphaFoldDB" id="A0A2U9PT77"/>
<dbReference type="Pfam" id="PF00702">
    <property type="entry name" value="Hydrolase"/>
    <property type="match status" value="1"/>
</dbReference>
<dbReference type="InterPro" id="IPR036412">
    <property type="entry name" value="HAD-like_sf"/>
</dbReference>
<organism evidence="2 3">
    <name type="scientific">Mycolicibacterium smegmatis (strain MKD8)</name>
    <name type="common">Mycobacterium smegmatis</name>
    <dbReference type="NCBI Taxonomy" id="1214915"/>
    <lineage>
        <taxon>Bacteria</taxon>
        <taxon>Bacillati</taxon>
        <taxon>Actinomycetota</taxon>
        <taxon>Actinomycetes</taxon>
        <taxon>Mycobacteriales</taxon>
        <taxon>Mycobacteriaceae</taxon>
        <taxon>Mycolicibacterium</taxon>
    </lineage>
</organism>
<dbReference type="Proteomes" id="UP000011200">
    <property type="component" value="Chromosome"/>
</dbReference>
<keyword evidence="1" id="KW-0378">Hydrolase</keyword>
<dbReference type="InterPro" id="IPR006439">
    <property type="entry name" value="HAD-SF_hydro_IA"/>
</dbReference>
<dbReference type="PRINTS" id="PR00413">
    <property type="entry name" value="HADHALOGNASE"/>
</dbReference>
<dbReference type="SFLD" id="SFLDG01129">
    <property type="entry name" value="C1.5:_HAD__Beta-PGM__Phosphata"/>
    <property type="match status" value="1"/>
</dbReference>